<proteinExistence type="inferred from homology"/>
<dbReference type="Pfam" id="PF13556">
    <property type="entry name" value="HTH_30"/>
    <property type="match status" value="1"/>
</dbReference>
<feature type="domain" description="Purine catabolism PurC-like" evidence="2">
    <location>
        <begin position="12"/>
        <end position="124"/>
    </location>
</feature>
<feature type="domain" description="CdaR GGDEF-like" evidence="4">
    <location>
        <begin position="150"/>
        <end position="275"/>
    </location>
</feature>
<dbReference type="InterPro" id="IPR041522">
    <property type="entry name" value="CdaR_GGDEF"/>
</dbReference>
<evidence type="ECO:0000313" key="6">
    <source>
        <dbReference type="Proteomes" id="UP000228755"/>
    </source>
</evidence>
<reference evidence="5 6" key="1">
    <citation type="submission" date="2017-11" db="EMBL/GenBank/DDBJ databases">
        <title>Draft genome sequences of strains TRE 1, TRE D, TRE H and TRI 7, isolated from tamarins, belonging to four potential novel Bifidobacterium species.</title>
        <authorList>
            <person name="Mattarelli P."/>
            <person name="Modesto M."/>
            <person name="Bonetti A."/>
            <person name="Puglisi E."/>
            <person name="Morelli L."/>
        </authorList>
    </citation>
    <scope>NUCLEOTIDE SEQUENCE [LARGE SCALE GENOMIC DNA]</scope>
    <source>
        <strain evidence="6">TRED</strain>
    </source>
</reference>
<dbReference type="Proteomes" id="UP000228755">
    <property type="component" value="Unassembled WGS sequence"/>
</dbReference>
<evidence type="ECO:0000259" key="2">
    <source>
        <dbReference type="Pfam" id="PF07905"/>
    </source>
</evidence>
<accession>A0A2M9HP67</accession>
<evidence type="ECO:0000259" key="3">
    <source>
        <dbReference type="Pfam" id="PF13556"/>
    </source>
</evidence>
<dbReference type="InterPro" id="IPR051448">
    <property type="entry name" value="CdaR-like_regulators"/>
</dbReference>
<dbReference type="PANTHER" id="PTHR33744:SF1">
    <property type="entry name" value="DNA-BINDING TRANSCRIPTIONAL ACTIVATOR ADER"/>
    <property type="match status" value="1"/>
</dbReference>
<dbReference type="OrthoDB" id="3170447at2"/>
<dbReference type="RefSeq" id="WP_100496977.1">
    <property type="nucleotide sequence ID" value="NZ_PGLQ01000007.1"/>
</dbReference>
<evidence type="ECO:0000256" key="1">
    <source>
        <dbReference type="ARBA" id="ARBA00006754"/>
    </source>
</evidence>
<dbReference type="Gene3D" id="1.10.10.2840">
    <property type="entry name" value="PucR C-terminal helix-turn-helix domain"/>
    <property type="match status" value="1"/>
</dbReference>
<dbReference type="InterPro" id="IPR025736">
    <property type="entry name" value="PucR_C-HTH_dom"/>
</dbReference>
<name>A0A2M9HP67_9BIFI</name>
<feature type="domain" description="PucR C-terminal helix-turn-helix" evidence="3">
    <location>
        <begin position="332"/>
        <end position="389"/>
    </location>
</feature>
<protein>
    <submittedName>
        <fullName evidence="5">PucR family transcriptional regulator</fullName>
    </submittedName>
</protein>
<comment type="similarity">
    <text evidence="1">Belongs to the CdaR family.</text>
</comment>
<dbReference type="InterPro" id="IPR012914">
    <property type="entry name" value="PucR_dom"/>
</dbReference>
<dbReference type="Pfam" id="PF17853">
    <property type="entry name" value="GGDEF_2"/>
    <property type="match status" value="1"/>
</dbReference>
<comment type="caution">
    <text evidence="5">The sequence shown here is derived from an EMBL/GenBank/DDBJ whole genome shotgun (WGS) entry which is preliminary data.</text>
</comment>
<gene>
    <name evidence="5" type="ORF">CUU80_09015</name>
</gene>
<organism evidence="5 6">
    <name type="scientific">Bifidobacterium scaligerum</name>
    <dbReference type="NCBI Taxonomy" id="2052656"/>
    <lineage>
        <taxon>Bacteria</taxon>
        <taxon>Bacillati</taxon>
        <taxon>Actinomycetota</taxon>
        <taxon>Actinomycetes</taxon>
        <taxon>Bifidobacteriales</taxon>
        <taxon>Bifidobacteriaceae</taxon>
        <taxon>Bifidobacterium</taxon>
    </lineage>
</organism>
<keyword evidence="6" id="KW-1185">Reference proteome</keyword>
<dbReference type="Pfam" id="PF07905">
    <property type="entry name" value="PucR"/>
    <property type="match status" value="1"/>
</dbReference>
<evidence type="ECO:0000259" key="4">
    <source>
        <dbReference type="Pfam" id="PF17853"/>
    </source>
</evidence>
<sequence length="396" mass="44502">MTVRLKDLVEQAADQDMVLVAGKGGLERPVRWVHMVENEEIAGFLEGQEIAFTTGIGLETQEDLYPLVKSAYASGASGVVVNIGPFIHQISPETVRFCDDHDFPLFKVPWSVHMAQIMHSFSLAITMSEKHSMELAAALENAIFHPDREEMYLEYLEQSGFGKDWNYCVTVFSVCAEAGQGGQSSSHNADLTAKYSREAESLITRKQWRVAVVHIEDRLVLVFARYTAEQVELMIREIIAAIRGRGIVLERTYIGVGKVTRSARCIGKSYNQALKLERLQHLRGRVGEIALYDNSGIDKLLLAVSDRAILEDYYQDSIGPLVEYDRVNGTDLTETLRVYFQFSGSVKETAASMFVHRNTVSYKLNKIEDLLGVSLSDFRTREFLSVGLQVREVLDC</sequence>
<evidence type="ECO:0000313" key="5">
    <source>
        <dbReference type="EMBL" id="PJM78569.1"/>
    </source>
</evidence>
<dbReference type="EMBL" id="PGLQ01000007">
    <property type="protein sequence ID" value="PJM78569.1"/>
    <property type="molecule type" value="Genomic_DNA"/>
</dbReference>
<dbReference type="InterPro" id="IPR042070">
    <property type="entry name" value="PucR_C-HTH_sf"/>
</dbReference>
<dbReference type="PANTHER" id="PTHR33744">
    <property type="entry name" value="CARBOHYDRATE DIACID REGULATOR"/>
    <property type="match status" value="1"/>
</dbReference>
<dbReference type="AlphaFoldDB" id="A0A2M9HP67"/>